<protein>
    <submittedName>
        <fullName evidence="2">Uncharacterized protein</fullName>
    </submittedName>
</protein>
<gene>
    <name evidence="2" type="ORF">WOLCODRAFT_144781</name>
</gene>
<sequence>MTTRRLIYHSEHAWAIICYFGYGYFFVALATAKGEIHPQVKSESLTVDGTVEGRYHPFYDSVIVPQAQTSLDCIIGALLSRFVFNMRQVYEVRDIGGDTDKTQTIIVTDPDFGQELRSHIGISPATSWIRTSGALSALGNGNTFILSDDDMEDDEAHDILHQDDEHLDIDEELVIEHEGSNFQSRQYTMSV</sequence>
<dbReference type="Proteomes" id="UP000218811">
    <property type="component" value="Unassembled WGS sequence"/>
</dbReference>
<keyword evidence="1" id="KW-1133">Transmembrane helix</keyword>
<proteinExistence type="predicted"/>
<reference evidence="2 3" key="1">
    <citation type="journal article" date="2012" name="Science">
        <title>The Paleozoic origin of enzymatic lignin decomposition reconstructed from 31 fungal genomes.</title>
        <authorList>
            <person name="Floudas D."/>
            <person name="Binder M."/>
            <person name="Riley R."/>
            <person name="Barry K."/>
            <person name="Blanchette R.A."/>
            <person name="Henrissat B."/>
            <person name="Martinez A.T."/>
            <person name="Otillar R."/>
            <person name="Spatafora J.W."/>
            <person name="Yadav J.S."/>
            <person name="Aerts A."/>
            <person name="Benoit I."/>
            <person name="Boyd A."/>
            <person name="Carlson A."/>
            <person name="Copeland A."/>
            <person name="Coutinho P.M."/>
            <person name="de Vries R.P."/>
            <person name="Ferreira P."/>
            <person name="Findley K."/>
            <person name="Foster B."/>
            <person name="Gaskell J."/>
            <person name="Glotzer D."/>
            <person name="Gorecki P."/>
            <person name="Heitman J."/>
            <person name="Hesse C."/>
            <person name="Hori C."/>
            <person name="Igarashi K."/>
            <person name="Jurgens J.A."/>
            <person name="Kallen N."/>
            <person name="Kersten P."/>
            <person name="Kohler A."/>
            <person name="Kuees U."/>
            <person name="Kumar T.K.A."/>
            <person name="Kuo A."/>
            <person name="LaButti K."/>
            <person name="Larrondo L.F."/>
            <person name="Lindquist E."/>
            <person name="Ling A."/>
            <person name="Lombard V."/>
            <person name="Lucas S."/>
            <person name="Lundell T."/>
            <person name="Martin R."/>
            <person name="McLaughlin D.J."/>
            <person name="Morgenstern I."/>
            <person name="Morin E."/>
            <person name="Murat C."/>
            <person name="Nagy L.G."/>
            <person name="Nolan M."/>
            <person name="Ohm R.A."/>
            <person name="Patyshakuliyeva A."/>
            <person name="Rokas A."/>
            <person name="Ruiz-Duenas F.J."/>
            <person name="Sabat G."/>
            <person name="Salamov A."/>
            <person name="Samejima M."/>
            <person name="Schmutz J."/>
            <person name="Slot J.C."/>
            <person name="St John F."/>
            <person name="Stenlid J."/>
            <person name="Sun H."/>
            <person name="Sun S."/>
            <person name="Syed K."/>
            <person name="Tsang A."/>
            <person name="Wiebenga A."/>
            <person name="Young D."/>
            <person name="Pisabarro A."/>
            <person name="Eastwood D.C."/>
            <person name="Martin F."/>
            <person name="Cullen D."/>
            <person name="Grigoriev I.V."/>
            <person name="Hibbett D.S."/>
        </authorList>
    </citation>
    <scope>NUCLEOTIDE SEQUENCE [LARGE SCALE GENOMIC DNA]</scope>
    <source>
        <strain evidence="2 3">MD-104</strain>
    </source>
</reference>
<name>A0A2H3JYJ3_WOLCO</name>
<evidence type="ECO:0000313" key="2">
    <source>
        <dbReference type="EMBL" id="PCH43979.1"/>
    </source>
</evidence>
<dbReference type="EMBL" id="KB468146">
    <property type="protein sequence ID" value="PCH43979.1"/>
    <property type="molecule type" value="Genomic_DNA"/>
</dbReference>
<evidence type="ECO:0000256" key="1">
    <source>
        <dbReference type="SAM" id="Phobius"/>
    </source>
</evidence>
<accession>A0A2H3JYJ3</accession>
<dbReference type="AlphaFoldDB" id="A0A2H3JYJ3"/>
<evidence type="ECO:0000313" key="3">
    <source>
        <dbReference type="Proteomes" id="UP000218811"/>
    </source>
</evidence>
<keyword evidence="3" id="KW-1185">Reference proteome</keyword>
<keyword evidence="1" id="KW-0812">Transmembrane</keyword>
<feature type="transmembrane region" description="Helical" evidence="1">
    <location>
        <begin position="12"/>
        <end position="32"/>
    </location>
</feature>
<organism evidence="2 3">
    <name type="scientific">Wolfiporia cocos (strain MD-104)</name>
    <name type="common">Brown rot fungus</name>
    <dbReference type="NCBI Taxonomy" id="742152"/>
    <lineage>
        <taxon>Eukaryota</taxon>
        <taxon>Fungi</taxon>
        <taxon>Dikarya</taxon>
        <taxon>Basidiomycota</taxon>
        <taxon>Agaricomycotina</taxon>
        <taxon>Agaricomycetes</taxon>
        <taxon>Polyporales</taxon>
        <taxon>Phaeolaceae</taxon>
        <taxon>Wolfiporia</taxon>
    </lineage>
</organism>
<keyword evidence="1" id="KW-0472">Membrane</keyword>